<protein>
    <submittedName>
        <fullName evidence="4">Rhizopine-binding protein</fullName>
    </submittedName>
</protein>
<proteinExistence type="inferred from homology"/>
<dbReference type="RefSeq" id="WP_054817438.1">
    <property type="nucleotide sequence ID" value="NZ_BJCS01000010.1"/>
</dbReference>
<dbReference type="InterPro" id="IPR028082">
    <property type="entry name" value="Peripla_BP_I"/>
</dbReference>
<evidence type="ECO:0000313" key="5">
    <source>
        <dbReference type="Proteomes" id="UP000061660"/>
    </source>
</evidence>
<dbReference type="PATRIC" id="fig|162209.4.peg.3534"/>
<dbReference type="GO" id="GO:0030246">
    <property type="term" value="F:carbohydrate binding"/>
    <property type="evidence" value="ECO:0007669"/>
    <property type="project" value="UniProtKB-ARBA"/>
</dbReference>
<accession>A0A0U2UNU3</accession>
<dbReference type="KEGG" id="pnp:IJ22_33040"/>
<evidence type="ECO:0000313" key="4">
    <source>
        <dbReference type="EMBL" id="ALS23665.1"/>
    </source>
</evidence>
<organism evidence="4 5">
    <name type="scientific">Paenibacillus naphthalenovorans</name>
    <dbReference type="NCBI Taxonomy" id="162209"/>
    <lineage>
        <taxon>Bacteria</taxon>
        <taxon>Bacillati</taxon>
        <taxon>Bacillota</taxon>
        <taxon>Bacilli</taxon>
        <taxon>Bacillales</taxon>
        <taxon>Paenibacillaceae</taxon>
        <taxon>Paenibacillus</taxon>
    </lineage>
</organism>
<dbReference type="InterPro" id="IPR025997">
    <property type="entry name" value="SBP_2_dom"/>
</dbReference>
<dbReference type="SUPFAM" id="SSF53822">
    <property type="entry name" value="Periplasmic binding protein-like I"/>
    <property type="match status" value="1"/>
</dbReference>
<gene>
    <name evidence="4" type="ORF">IJ22_33040</name>
</gene>
<evidence type="ECO:0000256" key="1">
    <source>
        <dbReference type="ARBA" id="ARBA00004196"/>
    </source>
</evidence>
<reference evidence="4 5" key="2">
    <citation type="journal article" date="2016" name="Genome Announc.">
        <title>Complete Genome Sequences of Two Interactive Moderate Thermophiles, Paenibacillus napthalenovorans 32O-Y and Paenibacillus sp. 32O-W.</title>
        <authorList>
            <person name="Butler R.R.III."/>
            <person name="Wang J."/>
            <person name="Stark B.C."/>
            <person name="Pombert J.F."/>
        </authorList>
    </citation>
    <scope>NUCLEOTIDE SEQUENCE [LARGE SCALE GENOMIC DNA]</scope>
    <source>
        <strain evidence="4 5">32O-Y</strain>
    </source>
</reference>
<evidence type="ECO:0000256" key="2">
    <source>
        <dbReference type="ARBA" id="ARBA00007639"/>
    </source>
</evidence>
<dbReference type="CDD" id="cd06301">
    <property type="entry name" value="PBP1_rhizopine_binding-like"/>
    <property type="match status" value="1"/>
</dbReference>
<dbReference type="Gene3D" id="3.40.50.2300">
    <property type="match status" value="2"/>
</dbReference>
<evidence type="ECO:0000256" key="3">
    <source>
        <dbReference type="ARBA" id="ARBA00022729"/>
    </source>
</evidence>
<dbReference type="Proteomes" id="UP000061660">
    <property type="component" value="Chromosome"/>
</dbReference>
<dbReference type="EMBL" id="CP013652">
    <property type="protein sequence ID" value="ALS23665.1"/>
    <property type="molecule type" value="Genomic_DNA"/>
</dbReference>
<keyword evidence="3" id="KW-0732">Signal</keyword>
<name>A0A0U2UNU3_9BACL</name>
<dbReference type="Pfam" id="PF13407">
    <property type="entry name" value="Peripla_BP_4"/>
    <property type="match status" value="1"/>
</dbReference>
<dbReference type="STRING" id="162209.IJ22_33040"/>
<dbReference type="PROSITE" id="PS51257">
    <property type="entry name" value="PROKAR_LIPOPROTEIN"/>
    <property type="match status" value="1"/>
</dbReference>
<dbReference type="AlphaFoldDB" id="A0A0U2UNU3"/>
<reference evidence="5" key="1">
    <citation type="submission" date="2015-12" db="EMBL/GenBank/DDBJ databases">
        <title>Complete genome sequences of two moderately thermophilic Paenibacillus species.</title>
        <authorList>
            <person name="Butler R.III."/>
            <person name="Wang J."/>
            <person name="Stark B.C."/>
            <person name="Pombert J.-F."/>
        </authorList>
    </citation>
    <scope>NUCLEOTIDE SEQUENCE [LARGE SCALE GENOMIC DNA]</scope>
    <source>
        <strain evidence="5">32O-Y</strain>
    </source>
</reference>
<sequence precursor="true">MNKMKALFLPMVLLAGVLSACGGGGGSASGGAGSDGNSGEKKLTIGVSYQNLQNEFAINIQNAVRDKANEKGVELLEADGQGKSENQIAQIENFINRQVDAIILNPYDKNGAAPAVDLAVAAKIPVIVVNSQVSNLDKATAFSGSDDVVAGKLQMQFIADQLGGKGNVVIIHGPNGNSAEISRTEGNKEVLTQYPDIKVLAEQTANWDRAQALNLMENWLQTHKDIDAVVAQNDEMALGAYKAIEAAKKADDILVVGIDAIPDALKSVEAGQLAATVFQDSHGQGSKAVELAIQAAKGESVEHMNYIPFQLVTKENLSEFKK</sequence>
<keyword evidence="5" id="KW-1185">Reference proteome</keyword>
<dbReference type="GO" id="GO:0030313">
    <property type="term" value="C:cell envelope"/>
    <property type="evidence" value="ECO:0007669"/>
    <property type="project" value="UniProtKB-SubCell"/>
</dbReference>
<dbReference type="OrthoDB" id="9814427at2"/>
<comment type="similarity">
    <text evidence="2">Belongs to the bacterial solute-binding protein 2 family.</text>
</comment>
<dbReference type="PANTHER" id="PTHR46847">
    <property type="entry name" value="D-ALLOSE-BINDING PERIPLASMIC PROTEIN-RELATED"/>
    <property type="match status" value="1"/>
</dbReference>
<comment type="subcellular location">
    <subcellularLocation>
        <location evidence="1">Cell envelope</location>
    </subcellularLocation>
</comment>
<dbReference type="PANTHER" id="PTHR46847:SF1">
    <property type="entry name" value="D-ALLOSE-BINDING PERIPLASMIC PROTEIN-RELATED"/>
    <property type="match status" value="1"/>
</dbReference>